<dbReference type="Proteomes" id="UP000226431">
    <property type="component" value="Unassembled WGS sequence"/>
</dbReference>
<proteinExistence type="inferred from homology"/>
<feature type="transmembrane region" description="Helical" evidence="8">
    <location>
        <begin position="160"/>
        <end position="179"/>
    </location>
</feature>
<dbReference type="Pfam" id="PF12621">
    <property type="entry name" value="PHM7_ext"/>
    <property type="match status" value="1"/>
</dbReference>
<feature type="compositionally biased region" description="Basic and acidic residues" evidence="7">
    <location>
        <begin position="727"/>
        <end position="742"/>
    </location>
</feature>
<evidence type="ECO:0000256" key="1">
    <source>
        <dbReference type="ARBA" id="ARBA00004141"/>
    </source>
</evidence>
<keyword evidence="5 8" id="KW-1133">Transmembrane helix</keyword>
<dbReference type="OrthoDB" id="1076608at2759"/>
<feature type="transmembrane region" description="Helical" evidence="8">
    <location>
        <begin position="405"/>
        <end position="428"/>
    </location>
</feature>
<feature type="transmembrane region" description="Helical" evidence="8">
    <location>
        <begin position="608"/>
        <end position="630"/>
    </location>
</feature>
<keyword evidence="6 8" id="KW-0472">Membrane</keyword>
<evidence type="ECO:0000256" key="5">
    <source>
        <dbReference type="ARBA" id="ARBA00022989"/>
    </source>
</evidence>
<evidence type="ECO:0000259" key="12">
    <source>
        <dbReference type="Pfam" id="PF14703"/>
    </source>
</evidence>
<comment type="similarity">
    <text evidence="2">Belongs to the CSC1 (TC 1.A.17) family.</text>
</comment>
<accession>A0A2C5YMN3</accession>
<evidence type="ECO:0000256" key="6">
    <source>
        <dbReference type="ARBA" id="ARBA00023136"/>
    </source>
</evidence>
<evidence type="ECO:0000256" key="2">
    <source>
        <dbReference type="ARBA" id="ARBA00007779"/>
    </source>
</evidence>
<feature type="compositionally biased region" description="Basic and acidic residues" evidence="7">
    <location>
        <begin position="1477"/>
        <end position="1504"/>
    </location>
</feature>
<dbReference type="InterPro" id="IPR045122">
    <property type="entry name" value="Csc1-like"/>
</dbReference>
<protein>
    <recommendedName>
        <fullName evidence="15">DUF221-domain-containing protein</fullName>
    </recommendedName>
</protein>
<keyword evidence="3" id="KW-0813">Transport</keyword>
<feature type="transmembrane region" description="Helical" evidence="8">
    <location>
        <begin position="544"/>
        <end position="572"/>
    </location>
</feature>
<feature type="compositionally biased region" description="Low complexity" evidence="7">
    <location>
        <begin position="1461"/>
        <end position="1476"/>
    </location>
</feature>
<feature type="compositionally biased region" description="Polar residues" evidence="7">
    <location>
        <begin position="744"/>
        <end position="754"/>
    </location>
</feature>
<dbReference type="InterPro" id="IPR003864">
    <property type="entry name" value="CSC1/OSCA1-like_7TM"/>
</dbReference>
<dbReference type="Pfam" id="PF13967">
    <property type="entry name" value="RSN1_TM"/>
    <property type="match status" value="1"/>
</dbReference>
<evidence type="ECO:0008006" key="15">
    <source>
        <dbReference type="Google" id="ProtNLM"/>
    </source>
</evidence>
<dbReference type="Pfam" id="PF02714">
    <property type="entry name" value="RSN1_7TM"/>
    <property type="match status" value="1"/>
</dbReference>
<evidence type="ECO:0000313" key="14">
    <source>
        <dbReference type="Proteomes" id="UP000226431"/>
    </source>
</evidence>
<dbReference type="InterPro" id="IPR011043">
    <property type="entry name" value="Gal_Oxase/kelch_b-propeller"/>
</dbReference>
<feature type="region of interest" description="Disordered" evidence="7">
    <location>
        <begin position="1391"/>
        <end position="1524"/>
    </location>
</feature>
<evidence type="ECO:0000259" key="11">
    <source>
        <dbReference type="Pfam" id="PF13967"/>
    </source>
</evidence>
<name>A0A2C5YMN3_9HYPO</name>
<evidence type="ECO:0000259" key="9">
    <source>
        <dbReference type="Pfam" id="PF02714"/>
    </source>
</evidence>
<dbReference type="PANTHER" id="PTHR13018:SF26">
    <property type="entry name" value="DOMAIN PROTEIN, PUTATIVE (AFU_ORTHOLOGUE AFUA_5G10920)-RELATED"/>
    <property type="match status" value="1"/>
</dbReference>
<keyword evidence="14" id="KW-1185">Reference proteome</keyword>
<feature type="transmembrane region" description="Helical" evidence="8">
    <location>
        <begin position="448"/>
        <end position="474"/>
    </location>
</feature>
<comment type="caution">
    <text evidence="13">The sequence shown here is derived from an EMBL/GenBank/DDBJ whole genome shotgun (WGS) entry which is preliminary data.</text>
</comment>
<evidence type="ECO:0000256" key="3">
    <source>
        <dbReference type="ARBA" id="ARBA00022448"/>
    </source>
</evidence>
<dbReference type="GO" id="GO:0005227">
    <property type="term" value="F:calcium-activated cation channel activity"/>
    <property type="evidence" value="ECO:0007669"/>
    <property type="project" value="InterPro"/>
</dbReference>
<dbReference type="EMBL" id="NJES01000891">
    <property type="protein sequence ID" value="PHH68760.1"/>
    <property type="molecule type" value="Genomic_DNA"/>
</dbReference>
<dbReference type="InterPro" id="IPR032880">
    <property type="entry name" value="CSC1/OSCA1-like_N"/>
</dbReference>
<dbReference type="InterPro" id="IPR022257">
    <property type="entry name" value="PHM7_ext"/>
</dbReference>
<evidence type="ECO:0000313" key="13">
    <source>
        <dbReference type="EMBL" id="PHH68760.1"/>
    </source>
</evidence>
<feature type="domain" description="CSC1/OSCA1-like 7TM region" evidence="9">
    <location>
        <begin position="403"/>
        <end position="675"/>
    </location>
</feature>
<feature type="domain" description="10TM putative phosphate transporter extracellular tail" evidence="10">
    <location>
        <begin position="768"/>
        <end position="863"/>
    </location>
</feature>
<gene>
    <name evidence="13" type="ORF">CDD80_7271</name>
</gene>
<dbReference type="Pfam" id="PF14703">
    <property type="entry name" value="PHM7_cyt"/>
    <property type="match status" value="1"/>
</dbReference>
<evidence type="ECO:0000256" key="8">
    <source>
        <dbReference type="SAM" id="Phobius"/>
    </source>
</evidence>
<feature type="transmembrane region" description="Helical" evidence="8">
    <location>
        <begin position="28"/>
        <end position="52"/>
    </location>
</feature>
<feature type="transmembrane region" description="Helical" evidence="8">
    <location>
        <begin position="495"/>
        <end position="524"/>
    </location>
</feature>
<feature type="compositionally biased region" description="Acidic residues" evidence="7">
    <location>
        <begin position="1357"/>
        <end position="1368"/>
    </location>
</feature>
<feature type="transmembrane region" description="Helical" evidence="8">
    <location>
        <begin position="664"/>
        <end position="697"/>
    </location>
</feature>
<evidence type="ECO:0000259" key="10">
    <source>
        <dbReference type="Pfam" id="PF12621"/>
    </source>
</evidence>
<feature type="transmembrane region" description="Helical" evidence="8">
    <location>
        <begin position="111"/>
        <end position="130"/>
    </location>
</feature>
<evidence type="ECO:0000256" key="7">
    <source>
        <dbReference type="SAM" id="MobiDB-lite"/>
    </source>
</evidence>
<feature type="transmembrane region" description="Helical" evidence="8">
    <location>
        <begin position="1262"/>
        <end position="1286"/>
    </location>
</feature>
<feature type="domain" description="CSC1/OSCA1-like cytosolic" evidence="12">
    <location>
        <begin position="204"/>
        <end position="391"/>
    </location>
</feature>
<dbReference type="PANTHER" id="PTHR13018">
    <property type="entry name" value="PROBABLE MEMBRANE PROTEIN DUF221-RELATED"/>
    <property type="match status" value="1"/>
</dbReference>
<organism evidence="13 14">
    <name type="scientific">Ophiocordyceps camponoti-rufipedis</name>
    <dbReference type="NCBI Taxonomy" id="2004952"/>
    <lineage>
        <taxon>Eukaryota</taxon>
        <taxon>Fungi</taxon>
        <taxon>Dikarya</taxon>
        <taxon>Ascomycota</taxon>
        <taxon>Pezizomycotina</taxon>
        <taxon>Sordariomycetes</taxon>
        <taxon>Hypocreomycetidae</taxon>
        <taxon>Hypocreales</taxon>
        <taxon>Ophiocordycipitaceae</taxon>
        <taxon>Ophiocordyceps</taxon>
    </lineage>
</organism>
<dbReference type="SUPFAM" id="SSF50965">
    <property type="entry name" value="Galactose oxidase, central domain"/>
    <property type="match status" value="1"/>
</dbReference>
<feature type="region of interest" description="Disordered" evidence="7">
    <location>
        <begin position="1357"/>
        <end position="1376"/>
    </location>
</feature>
<reference evidence="13 14" key="1">
    <citation type="submission" date="2017-06" db="EMBL/GenBank/DDBJ databases">
        <title>Ant-infecting Ophiocordyceps genomes reveal a high diversity of potential behavioral manipulation genes and a possible major role for enterotoxins.</title>
        <authorList>
            <person name="De Bekker C."/>
            <person name="Evans H.C."/>
            <person name="Brachmann A."/>
            <person name="Hughes D.P."/>
        </authorList>
    </citation>
    <scope>NUCLEOTIDE SEQUENCE [LARGE SCALE GENOMIC DNA]</scope>
    <source>
        <strain evidence="13 14">Map16</strain>
    </source>
</reference>
<comment type="subcellular location">
    <subcellularLocation>
        <location evidence="1">Membrane</location>
        <topology evidence="1">Multi-pass membrane protein</topology>
    </subcellularLocation>
</comment>
<feature type="compositionally biased region" description="Low complexity" evidence="7">
    <location>
        <begin position="1432"/>
        <end position="1447"/>
    </location>
</feature>
<dbReference type="GO" id="GO:0005886">
    <property type="term" value="C:plasma membrane"/>
    <property type="evidence" value="ECO:0007669"/>
    <property type="project" value="TreeGrafter"/>
</dbReference>
<dbReference type="Gene3D" id="2.120.10.80">
    <property type="entry name" value="Kelch-type beta propeller"/>
    <property type="match status" value="1"/>
</dbReference>
<evidence type="ECO:0000256" key="4">
    <source>
        <dbReference type="ARBA" id="ARBA00022692"/>
    </source>
</evidence>
<keyword evidence="4 8" id="KW-0812">Transmembrane</keyword>
<sequence>MVSFIDWLKENLSKGPDSDKKDSQPESISGMVATLVPTLIPALAFLLVFLFFRRSQRRFYAPRTYLGSLPHNERSPDLPGGWLNWIVPFAKIPDVYALTHQGIDSYLFLRYLRVATTIALVSLLITWPILFPINATGGGTATQLGILSYSNISLANKDRLYAHAFVAWLVYGFVLYMIMRECIFYINLRQAYLLTPQYSRRISSRTVLFTAVPTDYLDEARIRAMFRNTVRRVWIVGQSDHLTEVVDERDKVAMKMEKAQVNLIKMVNKARVKAASKNPDVSVVPADADNVAARYVPDKKRPSHRTGPLGLVGKKVDTIDWCRGELRRLIPEAQRGQEEWRAGKYDPVRAVFVEFETQADAQSAYQTLTHHRALRMCPKVVGVKPSEVVWKSLEIPWWQVVIRRYAVYAFISALILFWAIPVAIIGLITQVNTLKQLPGLGWIGSIPAPILGVVSGLLPAVALSIVLSLVPVVMRWCAKLAGAPTLSRAELFTQNAYFAFQVIQVFLVQTVFSSGIAALLDIAANPSSISSILGQQLPTSSNFYISYFIVQGITVATGVVTQVIGLVVFRVLYKFLASTPRAMYTKWTTLTPVLWGSLMPVYTNIVCISIIFSVIAPLMLFWSTLALFLFHLAYRYNILFVSQTAVDTQGLIYPRALKQLFTGIYLAEICMIGLFAAVTAAGPAVLMAIFLVFTILFQITLFKNLNPLLYGLPRSVQATEHVIRTASRTEPDGTVKAGEDGKTATLSREQSHGSVAQKEARGKAIMRFFKPWRYARYETLRDMMPREEDLGFDRLYTEETEATAYLPPSVSRQPPTIWIPEDAAGVSKQEIALTSKVISITDEGASLDDKNHIVWDTEGARPPVWDERVLSSASACGENTPNTTCHGRDTALVLSQSRLLALDYGSGAEFEAGSRLPSVGDDATPFADAKAVGAARAADGQLLVLAGDCRAASSPTVWTWDPDGRDREWVRGSVGGGEGQDGVAPPMVMGATLAFSSTLAPVMDRPSIYSYGGVCFTDEDDDGFDENWQASGNYSKTMRRLTPDGDQGYVVGTAAASSPRTAMAGFSLTALPTSATNTSGTVTQRASFVLLGGHTSTAFINMSTAAVWSLPEETWTYVSISGDAPDSRSGHSCVVSADGRDLVVLGGWVGDERTVARPQLVVLRRGGSGAYSEWRWVSEMQRQGEEEGVFGHGAALLPGNVMVVYGGRKIGHGQGEEDEMGLRFLNLSSMEWLSSYRYDRARMHVEPSAPELTGSGPSVRRLGLGLGLGLGLALILALLIALCAWTQHRRRRRHHRRQLRGHLDAQAHGIDTDAFSWRRKQAYGAVPARKPLPSEARFDAFMSPPGVIHPILEEVPASDDEVGDDEDPFASPARRLDPEVREWVEARVGTQGLLMLPREPSPDGHSPSSSSYNTARSAGFTALQAEGPTLLPPRRNSSDSSEPSSPNKTRNSPPRRSWFGSLRRVFSVSESSSSPEPIRHRPSLDRATSDMGELLRRRQGRGDWEEGGGGEWDIERAAERRRRF</sequence>
<dbReference type="InterPro" id="IPR015915">
    <property type="entry name" value="Kelch-typ_b-propeller"/>
</dbReference>
<feature type="domain" description="CSC1/OSCA1-like N-terminal transmembrane" evidence="11">
    <location>
        <begin position="31"/>
        <end position="181"/>
    </location>
</feature>
<feature type="region of interest" description="Disordered" evidence="7">
    <location>
        <begin position="727"/>
        <end position="756"/>
    </location>
</feature>
<dbReference type="InterPro" id="IPR027815">
    <property type="entry name" value="CSC1/OSCA1-like_cyt"/>
</dbReference>